<evidence type="ECO:0000313" key="2">
    <source>
        <dbReference type="EMBL" id="CAA9318406.1"/>
    </source>
</evidence>
<accession>A0A6J4KYY1</accession>
<dbReference type="AlphaFoldDB" id="A0A6J4KYY1"/>
<dbReference type="GO" id="GO:0003863">
    <property type="term" value="F:branched-chain 2-oxo acid dehydrogenase activity"/>
    <property type="evidence" value="ECO:0007669"/>
    <property type="project" value="UniProtKB-EC"/>
</dbReference>
<evidence type="ECO:0000256" key="1">
    <source>
        <dbReference type="SAM" id="MobiDB-lite"/>
    </source>
</evidence>
<keyword evidence="2" id="KW-0560">Oxidoreductase</keyword>
<feature type="compositionally biased region" description="Basic residues" evidence="1">
    <location>
        <begin position="56"/>
        <end position="70"/>
    </location>
</feature>
<feature type="compositionally biased region" description="Basic and acidic residues" evidence="1">
    <location>
        <begin position="273"/>
        <end position="285"/>
    </location>
</feature>
<feature type="compositionally biased region" description="Low complexity" evidence="1">
    <location>
        <begin position="26"/>
        <end position="55"/>
    </location>
</feature>
<feature type="region of interest" description="Disordered" evidence="1">
    <location>
        <begin position="1"/>
        <end position="388"/>
    </location>
</feature>
<gene>
    <name evidence="2" type="ORF">AVDCRST_MAG29-265</name>
</gene>
<dbReference type="EC" id="1.2.4.4" evidence="2"/>
<feature type="compositionally biased region" description="Basic residues" evidence="1">
    <location>
        <begin position="7"/>
        <end position="25"/>
    </location>
</feature>
<sequence length="388" mass="43084">DRCAPRDRRRRDRRPARGRRPRTRGRCAAPAAAAGHGPAADPRGRAAGAPRLPAGRLRRGAARLLPRHGPRPPLGRRGDGAAAAGRARHLGVAARPGGRPDRCGPRAAGGRHRLPDLPRARRRVGPRGGPAARHGPVPRRRQRRLGPGRARLQPVHDRHRRPVPARHRVRHGRPARRRGERRPGLPRRRRDEPGRGQRGDGLRRQLRRARGLLLPEQPVRDQRAAGAPVQGAAVPPCGRVRLPRHPGRRQRRPGRARGDPRRPAGRPRGSGTDVHRGLHLPDGRAHHVRRPDPLPAGRRGRGVEAARPDRPPQGLPLPQRAGRRRLLRGRRRRGRPAGGAHPQRHGRHARAPAHQHVRRRLRRADPTPGRAARGLRGLPRELRGRRAL</sequence>
<feature type="non-terminal residue" evidence="2">
    <location>
        <position position="388"/>
    </location>
</feature>
<feature type="compositionally biased region" description="Basic residues" evidence="1">
    <location>
        <begin position="342"/>
        <end position="362"/>
    </location>
</feature>
<feature type="compositionally biased region" description="Basic and acidic residues" evidence="1">
    <location>
        <begin position="301"/>
        <end position="310"/>
    </location>
</feature>
<feature type="compositionally biased region" description="Basic and acidic residues" evidence="1">
    <location>
        <begin position="378"/>
        <end position="388"/>
    </location>
</feature>
<feature type="compositionally biased region" description="Basic and acidic residues" evidence="1">
    <location>
        <begin position="189"/>
        <end position="203"/>
    </location>
</feature>
<reference evidence="2" key="1">
    <citation type="submission" date="2020-02" db="EMBL/GenBank/DDBJ databases">
        <authorList>
            <person name="Meier V. D."/>
        </authorList>
    </citation>
    <scope>NUCLEOTIDE SEQUENCE</scope>
    <source>
        <strain evidence="2">AVDCRST_MAG29</strain>
    </source>
</reference>
<feature type="compositionally biased region" description="Basic residues" evidence="1">
    <location>
        <begin position="241"/>
        <end position="255"/>
    </location>
</feature>
<feature type="compositionally biased region" description="Basic residues" evidence="1">
    <location>
        <begin position="321"/>
        <end position="335"/>
    </location>
</feature>
<feature type="compositionally biased region" description="Low complexity" evidence="1">
    <location>
        <begin position="80"/>
        <end position="97"/>
    </location>
</feature>
<organism evidence="2">
    <name type="scientific">uncultured Nocardioidaceae bacterium</name>
    <dbReference type="NCBI Taxonomy" id="253824"/>
    <lineage>
        <taxon>Bacteria</taxon>
        <taxon>Bacillati</taxon>
        <taxon>Actinomycetota</taxon>
        <taxon>Actinomycetes</taxon>
        <taxon>Propionibacteriales</taxon>
        <taxon>Nocardioidaceae</taxon>
        <taxon>environmental samples</taxon>
    </lineage>
</organism>
<feature type="compositionally biased region" description="Low complexity" evidence="1">
    <location>
        <begin position="224"/>
        <end position="240"/>
    </location>
</feature>
<name>A0A6J4KYY1_9ACTN</name>
<feature type="compositionally biased region" description="Basic residues" evidence="1">
    <location>
        <begin position="136"/>
        <end position="146"/>
    </location>
</feature>
<feature type="compositionally biased region" description="Basic residues" evidence="1">
    <location>
        <begin position="157"/>
        <end position="188"/>
    </location>
</feature>
<proteinExistence type="predicted"/>
<protein>
    <submittedName>
        <fullName evidence="2">Branched-chain alpha-keto acid dehydrogenase, E1 component, alpha subunit</fullName>
        <ecNumber evidence="2">1.2.4.4</ecNumber>
    </submittedName>
</protein>
<feature type="non-terminal residue" evidence="2">
    <location>
        <position position="1"/>
    </location>
</feature>
<dbReference type="EMBL" id="CADCUG010000023">
    <property type="protein sequence ID" value="CAA9318406.1"/>
    <property type="molecule type" value="Genomic_DNA"/>
</dbReference>